<dbReference type="PANTHER" id="PTHR31286">
    <property type="entry name" value="GLYCINE-RICH CELL WALL STRUCTURAL PROTEIN 1.8-LIKE"/>
    <property type="match status" value="1"/>
</dbReference>
<dbReference type="PANTHER" id="PTHR31286:SF176">
    <property type="entry name" value="DUF4283 DOMAIN PROTEIN"/>
    <property type="match status" value="1"/>
</dbReference>
<gene>
    <name evidence="1" type="ORF">A2U01_0002529</name>
</gene>
<accession>A0A392M315</accession>
<reference evidence="1 2" key="1">
    <citation type="journal article" date="2018" name="Front. Plant Sci.">
        <title>Red Clover (Trifolium pratense) and Zigzag Clover (T. medium) - A Picture of Genomic Similarities and Differences.</title>
        <authorList>
            <person name="Dluhosova J."/>
            <person name="Istvanek J."/>
            <person name="Nedelnik J."/>
            <person name="Repkova J."/>
        </authorList>
    </citation>
    <scope>NUCLEOTIDE SEQUENCE [LARGE SCALE GENOMIC DNA]</scope>
    <source>
        <strain evidence="2">cv. 10/8</strain>
        <tissue evidence="1">Leaf</tissue>
    </source>
</reference>
<sequence>MEPFCIPWSCVDLSPKQPVTEKNQPKTLKSFAQAVSNVCEIPQSQLPQACLKGDRLAIPIPEEEYSAGVEACKFNLHRRIIWPKGTTPLTVATMNLFLQLSKMSEGVQQNVSAQVWVRFYGLSQEYWRPNILFAIASSIGTPICIDSITAKPMLERTFGQFVRVLVDMDLSQTLRHKVLVERKGFAFFVDLDYENLPHFCSHCKVIGHHVGICKKLNYVEEEKIEKEVTDTIKPLKETNKIFVQTKDGRVGQGKAKEVINVDSDKVGNSDTLCDEVSSKVNEANIKLGTPSSSKINDHKSQQNRFAALGGVDEDGSISSKQQISQTTLVVPPIMQQNSTDREKGVDKDLINPAALFKEQDILLEVELNAATPIDTDSTQGSFVDATQDQHDRTSNSESEKISATHERVKKDMKFLNDLWANMADNEDEEARLLEYLEKEPTPPAEDSQLKLSKVSEPWMKVEDLPRRWLSNLQLKLFALNTRNNLLPNLWCMCRTSLNPTILDSDDQQVTFTITENNKTLAISAVYASTNYLNRRRLWNCLNSLQSQHDLPWCFLGDFNVILGAHEHRGRTPPSRLPMEEFKNWTDAFNLIHLPTTGAEFTWNNGRRSLRHTEKRLDRAICNQSWLDMNAGNLR</sequence>
<dbReference type="EMBL" id="LXQA010002704">
    <property type="protein sequence ID" value="MCH81737.1"/>
    <property type="molecule type" value="Genomic_DNA"/>
</dbReference>
<dbReference type="Proteomes" id="UP000265520">
    <property type="component" value="Unassembled WGS sequence"/>
</dbReference>
<dbReference type="AlphaFoldDB" id="A0A392M315"/>
<organism evidence="1 2">
    <name type="scientific">Trifolium medium</name>
    <dbReference type="NCBI Taxonomy" id="97028"/>
    <lineage>
        <taxon>Eukaryota</taxon>
        <taxon>Viridiplantae</taxon>
        <taxon>Streptophyta</taxon>
        <taxon>Embryophyta</taxon>
        <taxon>Tracheophyta</taxon>
        <taxon>Spermatophyta</taxon>
        <taxon>Magnoliopsida</taxon>
        <taxon>eudicotyledons</taxon>
        <taxon>Gunneridae</taxon>
        <taxon>Pentapetalae</taxon>
        <taxon>rosids</taxon>
        <taxon>fabids</taxon>
        <taxon>Fabales</taxon>
        <taxon>Fabaceae</taxon>
        <taxon>Papilionoideae</taxon>
        <taxon>50 kb inversion clade</taxon>
        <taxon>NPAAA clade</taxon>
        <taxon>Hologalegina</taxon>
        <taxon>IRL clade</taxon>
        <taxon>Trifolieae</taxon>
        <taxon>Trifolium</taxon>
    </lineage>
</organism>
<dbReference type="Gene3D" id="3.60.10.10">
    <property type="entry name" value="Endonuclease/exonuclease/phosphatase"/>
    <property type="match status" value="1"/>
</dbReference>
<name>A0A392M315_9FABA</name>
<dbReference type="InterPro" id="IPR036691">
    <property type="entry name" value="Endo/exonu/phosph_ase_sf"/>
</dbReference>
<proteinExistence type="predicted"/>
<dbReference type="SUPFAM" id="SSF56219">
    <property type="entry name" value="DNase I-like"/>
    <property type="match status" value="1"/>
</dbReference>
<evidence type="ECO:0000313" key="2">
    <source>
        <dbReference type="Proteomes" id="UP000265520"/>
    </source>
</evidence>
<evidence type="ECO:0000313" key="1">
    <source>
        <dbReference type="EMBL" id="MCH81737.1"/>
    </source>
</evidence>
<dbReference type="InterPro" id="IPR040256">
    <property type="entry name" value="At4g02000-like"/>
</dbReference>
<protein>
    <submittedName>
        <fullName evidence="1">DUF4283 domain protein</fullName>
    </submittedName>
</protein>
<comment type="caution">
    <text evidence="1">The sequence shown here is derived from an EMBL/GenBank/DDBJ whole genome shotgun (WGS) entry which is preliminary data.</text>
</comment>
<keyword evidence="2" id="KW-1185">Reference proteome</keyword>